<sequence length="601" mass="65951">MPRNKLFESWTFKLSMPKPFDDPNYSGLKDFGLSKYNMSGKLHKASLHAPTMRALLAYAKLVNTSEQGQDTDGLGAIGHQDNKFRIAEYKSANKTDCVVFNPNTGKFVVSQFEDGSDTPKAYSLAAGNASGSALLFCLMPIFEQDDEFRDTFLQFRNELSQANPDMDSALSMALVLCDNVYRRIEGAGQLGAAGVKLAIPTTGNISTISHLALDKGSYAPTGTVYGQFTILKMGGAPQQQAIMVSHADFVGKYQLSARSLTAREDAMVPKLPDWYIIPREVVRVCEHAKLTSTTSQPMRNFLFRGEAGTGKTMGAQAIAAGLHLPYTLMTCSANTEITDLVGQFIPDTAGAVSQADASSPLPKISDIIMHPPSVYEELTGIYDDDKTEDDVLQKLIEIAVGRLAQKEEQHGQRIRYVDTPLLEAIRYGYVCELQEPSCIANPGVLVGLNSLLDNCQTITLPTGERVHRHPDTVIIVTTNSDYAGCRDVNQSIISRMDLIYDIEAPDLATMVKRVMNVTGCTDEQETTKMAMVVRDIAERCRQTMITDGSCGMRELKAWVLSTMITKDPYESALSTVISSASADPENRADLITTCLEKQYMR</sequence>
<dbReference type="RefSeq" id="WP_204801929.1">
    <property type="nucleotide sequence ID" value="NZ_JACSNX010000001.1"/>
</dbReference>
<evidence type="ECO:0000313" key="2">
    <source>
        <dbReference type="EMBL" id="MBM6850186.1"/>
    </source>
</evidence>
<organism evidence="2 3">
    <name type="scientific">Oscillibacter valericigenes</name>
    <dbReference type="NCBI Taxonomy" id="351091"/>
    <lineage>
        <taxon>Bacteria</taxon>
        <taxon>Bacillati</taxon>
        <taxon>Bacillota</taxon>
        <taxon>Clostridia</taxon>
        <taxon>Eubacteriales</taxon>
        <taxon>Oscillospiraceae</taxon>
        <taxon>Oscillibacter</taxon>
    </lineage>
</organism>
<comment type="caution">
    <text evidence="2">The sequence shown here is derived from an EMBL/GenBank/DDBJ whole genome shotgun (WGS) entry which is preliminary data.</text>
</comment>
<evidence type="ECO:0000259" key="1">
    <source>
        <dbReference type="Pfam" id="PF07728"/>
    </source>
</evidence>
<dbReference type="Pfam" id="PF07728">
    <property type="entry name" value="AAA_5"/>
    <property type="match status" value="2"/>
</dbReference>
<keyword evidence="3" id="KW-1185">Reference proteome</keyword>
<dbReference type="SUPFAM" id="SSF52540">
    <property type="entry name" value="P-loop containing nucleoside triphosphate hydrolases"/>
    <property type="match status" value="1"/>
</dbReference>
<reference evidence="2 3" key="1">
    <citation type="journal article" date="2021" name="Sci. Rep.">
        <title>The distribution of antibiotic resistance genes in chicken gut microbiota commensals.</title>
        <authorList>
            <person name="Juricova H."/>
            <person name="Matiasovicova J."/>
            <person name="Kubasova T."/>
            <person name="Cejkova D."/>
            <person name="Rychlik I."/>
        </authorList>
    </citation>
    <scope>NUCLEOTIDE SEQUENCE [LARGE SCALE GENOMIC DNA]</scope>
    <source>
        <strain evidence="2 3">An411</strain>
    </source>
</reference>
<name>A0ABS2FTG2_9FIRM</name>
<dbReference type="Gene3D" id="3.40.50.300">
    <property type="entry name" value="P-loop containing nucleotide triphosphate hydrolases"/>
    <property type="match status" value="1"/>
</dbReference>
<proteinExistence type="predicted"/>
<dbReference type="InterPro" id="IPR027417">
    <property type="entry name" value="P-loop_NTPase"/>
</dbReference>
<dbReference type="Proteomes" id="UP000719500">
    <property type="component" value="Unassembled WGS sequence"/>
</dbReference>
<evidence type="ECO:0000313" key="3">
    <source>
        <dbReference type="Proteomes" id="UP000719500"/>
    </source>
</evidence>
<feature type="domain" description="ATPase dynein-related AAA" evidence="1">
    <location>
        <begin position="301"/>
        <end position="347"/>
    </location>
</feature>
<dbReference type="InterPro" id="IPR011704">
    <property type="entry name" value="ATPase_dyneun-rel_AAA"/>
</dbReference>
<protein>
    <submittedName>
        <fullName evidence="2">AAA family ATPase</fullName>
    </submittedName>
</protein>
<accession>A0ABS2FTG2</accession>
<feature type="domain" description="ATPase dynein-related AAA" evidence="1">
    <location>
        <begin position="406"/>
        <end position="496"/>
    </location>
</feature>
<dbReference type="EMBL" id="JACSNX010000001">
    <property type="protein sequence ID" value="MBM6850186.1"/>
    <property type="molecule type" value="Genomic_DNA"/>
</dbReference>
<gene>
    <name evidence="2" type="ORF">H9X91_01880</name>
</gene>